<protein>
    <submittedName>
        <fullName evidence="1">Uncharacterized protein</fullName>
    </submittedName>
</protein>
<dbReference type="EMBL" id="KN828194">
    <property type="protein sequence ID" value="KIK75320.1"/>
    <property type="molecule type" value="Genomic_DNA"/>
</dbReference>
<reference evidence="2" key="2">
    <citation type="submission" date="2015-01" db="EMBL/GenBank/DDBJ databases">
        <title>Evolutionary Origins and Diversification of the Mycorrhizal Mutualists.</title>
        <authorList>
            <consortium name="DOE Joint Genome Institute"/>
            <consortium name="Mycorrhizal Genomics Consortium"/>
            <person name="Kohler A."/>
            <person name="Kuo A."/>
            <person name="Nagy L.G."/>
            <person name="Floudas D."/>
            <person name="Copeland A."/>
            <person name="Barry K.W."/>
            <person name="Cichocki N."/>
            <person name="Veneault-Fourrey C."/>
            <person name="LaButti K."/>
            <person name="Lindquist E.A."/>
            <person name="Lipzen A."/>
            <person name="Lundell T."/>
            <person name="Morin E."/>
            <person name="Murat C."/>
            <person name="Riley R."/>
            <person name="Ohm R."/>
            <person name="Sun H."/>
            <person name="Tunlid A."/>
            <person name="Henrissat B."/>
            <person name="Grigoriev I.V."/>
            <person name="Hibbett D.S."/>
            <person name="Martin F."/>
        </authorList>
    </citation>
    <scope>NUCLEOTIDE SEQUENCE [LARGE SCALE GENOMIC DNA]</scope>
    <source>
        <strain evidence="2">Ve08.2h10</strain>
    </source>
</reference>
<accession>A0A0D0DD73</accession>
<dbReference type="Proteomes" id="UP000054538">
    <property type="component" value="Unassembled WGS sequence"/>
</dbReference>
<dbReference type="OrthoDB" id="2677878at2759"/>
<keyword evidence="2" id="KW-1185">Reference proteome</keyword>
<name>A0A0D0DD73_9AGAM</name>
<proteinExistence type="predicted"/>
<dbReference type="InterPro" id="IPR041078">
    <property type="entry name" value="Plavaka"/>
</dbReference>
<dbReference type="InParanoid" id="A0A0D0DD73"/>
<evidence type="ECO:0000313" key="1">
    <source>
        <dbReference type="EMBL" id="KIK75320.1"/>
    </source>
</evidence>
<evidence type="ECO:0000313" key="2">
    <source>
        <dbReference type="Proteomes" id="UP000054538"/>
    </source>
</evidence>
<dbReference type="Pfam" id="PF18759">
    <property type="entry name" value="Plavaka"/>
    <property type="match status" value="1"/>
</dbReference>
<organism evidence="1 2">
    <name type="scientific">Paxillus rubicundulus Ve08.2h10</name>
    <dbReference type="NCBI Taxonomy" id="930991"/>
    <lineage>
        <taxon>Eukaryota</taxon>
        <taxon>Fungi</taxon>
        <taxon>Dikarya</taxon>
        <taxon>Basidiomycota</taxon>
        <taxon>Agaricomycotina</taxon>
        <taxon>Agaricomycetes</taxon>
        <taxon>Agaricomycetidae</taxon>
        <taxon>Boletales</taxon>
        <taxon>Paxilineae</taxon>
        <taxon>Paxillaceae</taxon>
        <taxon>Paxillus</taxon>
    </lineage>
</organism>
<dbReference type="AlphaFoldDB" id="A0A0D0DD73"/>
<reference evidence="1 2" key="1">
    <citation type="submission" date="2014-04" db="EMBL/GenBank/DDBJ databases">
        <authorList>
            <consortium name="DOE Joint Genome Institute"/>
            <person name="Kuo A."/>
            <person name="Kohler A."/>
            <person name="Jargeat P."/>
            <person name="Nagy L.G."/>
            <person name="Floudas D."/>
            <person name="Copeland A."/>
            <person name="Barry K.W."/>
            <person name="Cichocki N."/>
            <person name="Veneault-Fourrey C."/>
            <person name="LaButti K."/>
            <person name="Lindquist E.A."/>
            <person name="Lipzen A."/>
            <person name="Lundell T."/>
            <person name="Morin E."/>
            <person name="Murat C."/>
            <person name="Sun H."/>
            <person name="Tunlid A."/>
            <person name="Henrissat B."/>
            <person name="Grigoriev I.V."/>
            <person name="Hibbett D.S."/>
            <person name="Martin F."/>
            <person name="Nordberg H.P."/>
            <person name="Cantor M.N."/>
            <person name="Hua S.X."/>
        </authorList>
    </citation>
    <scope>NUCLEOTIDE SEQUENCE [LARGE SCALE GENOMIC DNA]</scope>
    <source>
        <strain evidence="1 2">Ve08.2h10</strain>
    </source>
</reference>
<dbReference type="HOGENOM" id="CLU_006344_2_0_1"/>
<sequence length="365" mass="41001">MKPHKNISLSGASANFGPGHTFMDDFDADPYSLEHDKNLYYPFHGKGEWYSGLSMAAINQGLSLPALCKHIEMLPAGPQWKFKHVVPESPTKKSLQVFFHGAIECLKALMHSPMYAGHIKFIPKKIYATADNLHCVYSEWLTGEHAWELQDALLDGATLLGVIISSDKMHITQVGNHQAHPLLISLANIAVNIFNKGTLNSFILLALIPLPKFVHMTKCLHVVLADWLLHQVISMVITLLKKAAELGCMTSDPLGNLKYCFTPLNAYITYTPEQHAITCVSSNASPVTMVTTKKFGDPLHLHSYFKACQKYQLNGVPCPFWVDWALAEPSSFLPLELLHHLHNMFWDDHDHDWCIRILEANELDL</sequence>
<gene>
    <name evidence="1" type="ORF">PAXRUDRAFT_36990</name>
</gene>